<sequence length="259" mass="30130">MDIFRANTKELVWMKAIRHLINTPHKEDLNILLELTDIYATDELSESIREWYSREIVNTRGIYPIETVADTIFPNKYYRPGNIQYMTDRYLEDYDNYLSTINSNKSGTYAERILRGKKANSEECYPLLKLVERLTEHRTNSNYNRLCYEVCIDYGDAISINRNDSLTMGFPCLSHLSFKIDAHNNTLNLTALYRSHYYVTKALGNLYGLCRLLAALCLESGWEAGNLVIHSTYAKFDPEGSTRKFCEKIKTMEDSNEFD</sequence>
<dbReference type="SUPFAM" id="SSF55831">
    <property type="entry name" value="Thymidylate synthase/dCMP hydroxymethylase"/>
    <property type="match status" value="1"/>
</dbReference>
<gene>
    <name evidence="1" type="ORF">C8D97_10466</name>
</gene>
<evidence type="ECO:0000313" key="1">
    <source>
        <dbReference type="EMBL" id="PWK52848.1"/>
    </source>
</evidence>
<evidence type="ECO:0000313" key="2">
    <source>
        <dbReference type="Proteomes" id="UP000245790"/>
    </source>
</evidence>
<dbReference type="Gene3D" id="3.30.572.10">
    <property type="entry name" value="Thymidylate synthase/dCMP hydroxymethylase domain"/>
    <property type="match status" value="1"/>
</dbReference>
<dbReference type="Proteomes" id="UP000245790">
    <property type="component" value="Unassembled WGS sequence"/>
</dbReference>
<reference evidence="1 2" key="1">
    <citation type="submission" date="2018-05" db="EMBL/GenBank/DDBJ databases">
        <title>Genomic Encyclopedia of Type Strains, Phase IV (KMG-IV): sequencing the most valuable type-strain genomes for metagenomic binning, comparative biology and taxonomic classification.</title>
        <authorList>
            <person name="Goeker M."/>
        </authorList>
    </citation>
    <scope>NUCLEOTIDE SEQUENCE [LARGE SCALE GENOMIC DNA]</scope>
    <source>
        <strain evidence="1 2">DSM 25350</strain>
    </source>
</reference>
<proteinExistence type="predicted"/>
<organism evidence="1 2">
    <name type="scientific">Pleionea mediterranea</name>
    <dbReference type="NCBI Taxonomy" id="523701"/>
    <lineage>
        <taxon>Bacteria</taxon>
        <taxon>Pseudomonadati</taxon>
        <taxon>Pseudomonadota</taxon>
        <taxon>Gammaproteobacteria</taxon>
        <taxon>Oceanospirillales</taxon>
        <taxon>Pleioneaceae</taxon>
        <taxon>Pleionea</taxon>
    </lineage>
</organism>
<dbReference type="RefSeq" id="WP_109762834.1">
    <property type="nucleotide sequence ID" value="NZ_QGGU01000004.1"/>
</dbReference>
<dbReference type="AlphaFoldDB" id="A0A316FW80"/>
<keyword evidence="2" id="KW-1185">Reference proteome</keyword>
<comment type="caution">
    <text evidence="1">The sequence shown here is derived from an EMBL/GenBank/DDBJ whole genome shotgun (WGS) entry which is preliminary data.</text>
</comment>
<name>A0A316FW80_9GAMM</name>
<dbReference type="OrthoDB" id="2111297at2"/>
<accession>A0A316FW80</accession>
<dbReference type="InterPro" id="IPR036926">
    <property type="entry name" value="Thymidate_synth/dCMP_Mease_sf"/>
</dbReference>
<evidence type="ECO:0008006" key="3">
    <source>
        <dbReference type="Google" id="ProtNLM"/>
    </source>
</evidence>
<dbReference type="EMBL" id="QGGU01000004">
    <property type="protein sequence ID" value="PWK52848.1"/>
    <property type="molecule type" value="Genomic_DNA"/>
</dbReference>
<protein>
    <recommendedName>
        <fullName evidence="3">Thymidylate synthase</fullName>
    </recommendedName>
</protein>